<keyword evidence="2" id="KW-0863">Zinc-finger</keyword>
<evidence type="ECO:0000256" key="2">
    <source>
        <dbReference type="ARBA" id="ARBA00022771"/>
    </source>
</evidence>
<dbReference type="SUPFAM" id="SSF57903">
    <property type="entry name" value="FYVE/PHD zinc finger"/>
    <property type="match status" value="2"/>
</dbReference>
<dbReference type="InterPro" id="IPR011011">
    <property type="entry name" value="Znf_FYVE_PHD"/>
</dbReference>
<feature type="domain" description="Zinc finger PHD-type" evidence="6">
    <location>
        <begin position="1195"/>
        <end position="1240"/>
    </location>
</feature>
<protein>
    <recommendedName>
        <fullName evidence="6">Zinc finger PHD-type domain-containing protein</fullName>
    </recommendedName>
</protein>
<comment type="caution">
    <text evidence="7">The sequence shown here is derived from an EMBL/GenBank/DDBJ whole genome shotgun (WGS) entry which is preliminary data.</text>
</comment>
<sequence>MAEDHTAEDQTADNTPDDHTADNTPENHTADDHTADHTTDDTTEKPRKHMANPTVTVEDLELFVARAEYFSFAESDYQAVKKVMLEMKAWLKLYFYRVFTSTNDAVLSEVFEEAQRQPIVVPAFHIVVLRLFILSFNEYGQTIVDSEAFDPRKCEQWLKDRAALEELIRNEEYVVVTRLLPGEAIERKMKAFKAWRAQARRLLNQSCSMDEAKAALEKGKEMMGEESEEYRALEAKVAESNAWVEKMKEMSEDVTEYYAYKQYVNEFASLTVRPVFSFATKTGTLKPVEWRSQVNGLLRLYEYLAVKGGLQTPTVPRARLSRLRQLYKRSGTRAMNYGREQEMMELASEDHECYCRQVRYLLQCFQKDVVATVAAVNDPENADWDKADLEEQGQEDYLPFYGKDEEMKTNVKVRFDHSLTDNYEVEKTGEFTRPRDTRGHGSPSIFEPGAPDGGHLEELCGKVCLRNGMEGPRAFVAAQQASTDARLEKVCEVCARWYRNVERLYQIGVHCYLITEEEDLLRAVLNLMNYFFNCYVVLHGCSFPALEEALKTEPTITAGNREYFRSEFEAIKQRYKEMIDPWRGTKLFNDDDFPPLLSAQDFPDSDAPVNVAPFLNGETMIDVSHVKPVEPPTVVSVAPPSHIVPLRNMVLLLNLGHRLRKSGIGMEIPMLLSTFLPALSDEVFVNEYVMGSYVREVSLFSKKAKCWLYDLSSHLRCRSVLQDMLMQACACNQDGKTVVDLLAQQEHVTYSSLMNLYQQYVQVLSPQDPGMQKLTEWVNEVKEMKNKCREWRQRKKRTEFSRYLLREELLGYKRCVLTELVALLEYPLTQYCFCGAPTISGDVMTCTHCGGMFHKRCLFLEDVPQDPGSFVCFICLCYEATHALRKKILAVCNLYENEATRVEDTDTPCRFASSFPLDQWVTLPLCRHNAQALGVVPAQNNQNNQNSQNSQNSQNNQNNQNNNNQNNQNNQNTEAAQTASQTPEGQQAAPQTTTQTAPEAAQTAMDEWIPPLLHSKSSQRMLQLHPVRRVASVSEWMRMVASFHDMNFSLLVGRPSKYQYVNVDVYAMLMEAVRLSLLDNEDVLCVLRCLVLIGWFSTAFDALTDTTSNTQWKKLCTMAEVISLPRNPVSDYFFAVNRACDQWCQKASALLLGANRSPDIGVQMLIAVKESRKYPVSIPLRDRLQKVLDDGCRPFCMCNGYNDGQQTVFCRVCQRGFHVACIRMEPESFPLSRFVCADCREQKKRAELPGGDKEAEAAPKRQRVARRPKMELNDKKSGLVVHMTTKPFEIKSVDNY</sequence>
<feature type="region of interest" description="Disordered" evidence="5">
    <location>
        <begin position="1"/>
        <end position="52"/>
    </location>
</feature>
<dbReference type="Proteomes" id="UP000078348">
    <property type="component" value="Unassembled WGS sequence"/>
</dbReference>
<dbReference type="Gene3D" id="3.30.40.10">
    <property type="entry name" value="Zinc/RING finger domain, C3HC4 (zinc finger)"/>
    <property type="match status" value="2"/>
</dbReference>
<evidence type="ECO:0000256" key="4">
    <source>
        <dbReference type="SAM" id="Coils"/>
    </source>
</evidence>
<feature type="region of interest" description="Disordered" evidence="5">
    <location>
        <begin position="939"/>
        <end position="1001"/>
    </location>
</feature>
<name>A0A196SQX6_BLAHN</name>
<dbReference type="GO" id="GO:0008270">
    <property type="term" value="F:zinc ion binding"/>
    <property type="evidence" value="ECO:0007669"/>
    <property type="project" value="UniProtKB-KW"/>
</dbReference>
<dbReference type="Pfam" id="PF00628">
    <property type="entry name" value="PHD"/>
    <property type="match status" value="1"/>
</dbReference>
<dbReference type="InterPro" id="IPR013083">
    <property type="entry name" value="Znf_RING/FYVE/PHD"/>
</dbReference>
<feature type="compositionally biased region" description="Basic and acidic residues" evidence="5">
    <location>
        <begin position="1247"/>
        <end position="1259"/>
    </location>
</feature>
<feature type="compositionally biased region" description="Low complexity" evidence="5">
    <location>
        <begin position="981"/>
        <end position="1001"/>
    </location>
</feature>
<dbReference type="PROSITE" id="PS01359">
    <property type="entry name" value="ZF_PHD_1"/>
    <property type="match status" value="1"/>
</dbReference>
<evidence type="ECO:0000256" key="1">
    <source>
        <dbReference type="ARBA" id="ARBA00022723"/>
    </source>
</evidence>
<evidence type="ECO:0000256" key="5">
    <source>
        <dbReference type="SAM" id="MobiDB-lite"/>
    </source>
</evidence>
<gene>
    <name evidence="7" type="ORF">AV274_0133</name>
</gene>
<accession>A0A196SQX6</accession>
<dbReference type="SMART" id="SM00249">
    <property type="entry name" value="PHD"/>
    <property type="match status" value="2"/>
</dbReference>
<feature type="compositionally biased region" description="Basic and acidic residues" evidence="5">
    <location>
        <begin position="28"/>
        <end position="45"/>
    </location>
</feature>
<keyword evidence="1" id="KW-0479">Metal-binding</keyword>
<evidence type="ECO:0000313" key="7">
    <source>
        <dbReference type="EMBL" id="OAO18149.1"/>
    </source>
</evidence>
<dbReference type="InterPro" id="IPR001965">
    <property type="entry name" value="Znf_PHD"/>
</dbReference>
<dbReference type="InterPro" id="IPR019786">
    <property type="entry name" value="Zinc_finger_PHD-type_CS"/>
</dbReference>
<feature type="domain" description="Zinc finger PHD-type" evidence="6">
    <location>
        <begin position="831"/>
        <end position="876"/>
    </location>
</feature>
<evidence type="ECO:0000259" key="6">
    <source>
        <dbReference type="SMART" id="SM00249"/>
    </source>
</evidence>
<reference evidence="7 8" key="1">
    <citation type="submission" date="2016-05" db="EMBL/GenBank/DDBJ databases">
        <title>Nuclear genome of Blastocystis sp. subtype 1 NandII.</title>
        <authorList>
            <person name="Gentekaki E."/>
            <person name="Curtis B."/>
            <person name="Stairs C."/>
            <person name="Eme L."/>
            <person name="Herman E."/>
            <person name="Klimes V."/>
            <person name="Arias M.C."/>
            <person name="Elias M."/>
            <person name="Hilliou F."/>
            <person name="Klute M."/>
            <person name="Malik S.-B."/>
            <person name="Pightling A."/>
            <person name="Rachubinski R."/>
            <person name="Salas D."/>
            <person name="Schlacht A."/>
            <person name="Suga H."/>
            <person name="Archibald J."/>
            <person name="Ball S.G."/>
            <person name="Clark G."/>
            <person name="Dacks J."/>
            <person name="Van Der Giezen M."/>
            <person name="Tsaousis A."/>
            <person name="Roger A."/>
        </authorList>
    </citation>
    <scope>NUCLEOTIDE SEQUENCE [LARGE SCALE GENOMIC DNA]</scope>
    <source>
        <strain evidence="8">ATCC 50177 / NandII</strain>
    </source>
</reference>
<dbReference type="InterPro" id="IPR019787">
    <property type="entry name" value="Znf_PHD-finger"/>
</dbReference>
<evidence type="ECO:0000313" key="8">
    <source>
        <dbReference type="Proteomes" id="UP000078348"/>
    </source>
</evidence>
<feature type="compositionally biased region" description="Low complexity" evidence="5">
    <location>
        <begin position="939"/>
        <end position="972"/>
    </location>
</feature>
<keyword evidence="8" id="KW-1185">Reference proteome</keyword>
<organism evidence="7 8">
    <name type="scientific">Blastocystis sp. subtype 1 (strain ATCC 50177 / NandII)</name>
    <dbReference type="NCBI Taxonomy" id="478820"/>
    <lineage>
        <taxon>Eukaryota</taxon>
        <taxon>Sar</taxon>
        <taxon>Stramenopiles</taxon>
        <taxon>Bigyra</taxon>
        <taxon>Opalozoa</taxon>
        <taxon>Opalinata</taxon>
        <taxon>Blastocystidae</taxon>
        <taxon>Blastocystis</taxon>
    </lineage>
</organism>
<evidence type="ECO:0000256" key="3">
    <source>
        <dbReference type="ARBA" id="ARBA00022833"/>
    </source>
</evidence>
<feature type="region of interest" description="Disordered" evidence="5">
    <location>
        <begin position="1247"/>
        <end position="1271"/>
    </location>
</feature>
<proteinExistence type="predicted"/>
<feature type="coiled-coil region" evidence="4">
    <location>
        <begin position="209"/>
        <end position="236"/>
    </location>
</feature>
<keyword evidence="4" id="KW-0175">Coiled coil</keyword>
<dbReference type="CDD" id="cd15489">
    <property type="entry name" value="PHD_SF"/>
    <property type="match status" value="1"/>
</dbReference>
<keyword evidence="3" id="KW-0862">Zinc</keyword>
<dbReference type="EMBL" id="LXWW01000005">
    <property type="protein sequence ID" value="OAO18149.1"/>
    <property type="molecule type" value="Genomic_DNA"/>
</dbReference>